<dbReference type="NCBIfam" id="TIGR00231">
    <property type="entry name" value="small_GTP"/>
    <property type="match status" value="1"/>
</dbReference>
<evidence type="ECO:0000313" key="13">
    <source>
        <dbReference type="EMBL" id="KAB1442252.1"/>
    </source>
</evidence>
<dbReference type="AlphaFoldDB" id="A0A6N6N3G6"/>
<keyword evidence="5 10" id="KW-0547">Nucleotide-binding</keyword>
<comment type="similarity">
    <text evidence="1 10 11">Belongs to the TRAFAC class TrmE-Era-EngA-EngB-Septin-like GTPase superfamily. TrmE GTPase family.</text>
</comment>
<keyword evidence="3 10" id="KW-0819">tRNA processing</keyword>
<dbReference type="GO" id="GO:0030488">
    <property type="term" value="P:tRNA methylation"/>
    <property type="evidence" value="ECO:0007669"/>
    <property type="project" value="TreeGrafter"/>
</dbReference>
<dbReference type="RefSeq" id="WP_151150473.1">
    <property type="nucleotide sequence ID" value="NZ_WAIE01000002.1"/>
</dbReference>
<feature type="binding site" evidence="10">
    <location>
        <begin position="235"/>
        <end position="240"/>
    </location>
    <ligand>
        <name>GTP</name>
        <dbReference type="ChEBI" id="CHEBI:37565"/>
    </ligand>
</feature>
<dbReference type="PANTHER" id="PTHR42714">
    <property type="entry name" value="TRNA MODIFICATION GTPASE GTPBP3"/>
    <property type="match status" value="1"/>
</dbReference>
<dbReference type="InterPro" id="IPR025867">
    <property type="entry name" value="MnmE_helical"/>
</dbReference>
<feature type="binding site" evidence="10">
    <location>
        <position position="259"/>
    </location>
    <ligand>
        <name>K(+)</name>
        <dbReference type="ChEBI" id="CHEBI:29103"/>
    </ligand>
</feature>
<keyword evidence="7 10" id="KW-0460">Magnesium</keyword>
<feature type="binding site" evidence="10">
    <location>
        <position position="129"/>
    </location>
    <ligand>
        <name>(6S)-5-formyl-5,6,7,8-tetrahydrofolate</name>
        <dbReference type="ChEBI" id="CHEBI:57457"/>
    </ligand>
</feature>
<dbReference type="InterPro" id="IPR006073">
    <property type="entry name" value="GTP-bd"/>
</dbReference>
<keyword evidence="9 10" id="KW-0342">GTP-binding</keyword>
<dbReference type="Gene3D" id="3.30.1360.120">
    <property type="entry name" value="Probable tRNA modification gtpase trme, domain 1"/>
    <property type="match status" value="1"/>
</dbReference>
<dbReference type="GO" id="GO:0002098">
    <property type="term" value="P:tRNA wobble uridine modification"/>
    <property type="evidence" value="ECO:0007669"/>
    <property type="project" value="TreeGrafter"/>
</dbReference>
<dbReference type="InterPro" id="IPR027417">
    <property type="entry name" value="P-loop_NTPase"/>
</dbReference>
<keyword evidence="4 10" id="KW-0479">Metal-binding</keyword>
<dbReference type="InterPro" id="IPR027266">
    <property type="entry name" value="TrmE/GcvT-like"/>
</dbReference>
<accession>A0A6N6N3G6</accession>
<dbReference type="GO" id="GO:0046872">
    <property type="term" value="F:metal ion binding"/>
    <property type="evidence" value="ECO:0007669"/>
    <property type="project" value="UniProtKB-KW"/>
</dbReference>
<evidence type="ECO:0000256" key="7">
    <source>
        <dbReference type="ARBA" id="ARBA00022842"/>
    </source>
</evidence>
<reference evidence="13 14" key="1">
    <citation type="journal article" date="2017" name="Int. J. Syst. Evol. Microbiol.">
        <title>Desulfovibrio senegalensis sp. nov., a mesophilic sulfate reducer isolated from marine sediment.</title>
        <authorList>
            <person name="Thioye A."/>
            <person name="Gam Z.B.A."/>
            <person name="Mbengue M."/>
            <person name="Cayol J.L."/>
            <person name="Joseph-Bartoli M."/>
            <person name="Toure-Kane C."/>
            <person name="Labat M."/>
        </authorList>
    </citation>
    <scope>NUCLEOTIDE SEQUENCE [LARGE SCALE GENOMIC DNA]</scope>
    <source>
        <strain evidence="13 14">DSM 101509</strain>
    </source>
</reference>
<feature type="binding site" evidence="10">
    <location>
        <position position="27"/>
    </location>
    <ligand>
        <name>(6S)-5-formyl-5,6,7,8-tetrahydrofolate</name>
        <dbReference type="ChEBI" id="CHEBI:57457"/>
    </ligand>
</feature>
<evidence type="ECO:0000256" key="2">
    <source>
        <dbReference type="ARBA" id="ARBA00022490"/>
    </source>
</evidence>
<comment type="caution">
    <text evidence="13">The sequence shown here is derived from an EMBL/GenBank/DDBJ whole genome shotgun (WGS) entry which is preliminary data.</text>
</comment>
<dbReference type="GO" id="GO:0005525">
    <property type="term" value="F:GTP binding"/>
    <property type="evidence" value="ECO:0007669"/>
    <property type="project" value="UniProtKB-UniRule"/>
</dbReference>
<dbReference type="CDD" id="cd14858">
    <property type="entry name" value="TrmE_N"/>
    <property type="match status" value="1"/>
</dbReference>
<keyword evidence="6 10" id="KW-0378">Hydrolase</keyword>
<evidence type="ECO:0000256" key="5">
    <source>
        <dbReference type="ARBA" id="ARBA00022741"/>
    </source>
</evidence>
<evidence type="ECO:0000256" key="10">
    <source>
        <dbReference type="HAMAP-Rule" id="MF_00379"/>
    </source>
</evidence>
<evidence type="ECO:0000256" key="6">
    <source>
        <dbReference type="ARBA" id="ARBA00022801"/>
    </source>
</evidence>
<keyword evidence="14" id="KW-1185">Reference proteome</keyword>
<feature type="binding site" evidence="10">
    <location>
        <begin position="254"/>
        <end position="260"/>
    </location>
    <ligand>
        <name>GTP</name>
        <dbReference type="ChEBI" id="CHEBI:37565"/>
    </ligand>
</feature>
<gene>
    <name evidence="10 13" type="primary">mnmE</name>
    <name evidence="10" type="synonym">trmE</name>
    <name evidence="13" type="ORF">F8A88_07285</name>
</gene>
<dbReference type="FunFam" id="3.30.1360.120:FF:000003">
    <property type="entry name" value="tRNA modification GTPase MnmE"/>
    <property type="match status" value="1"/>
</dbReference>
<evidence type="ECO:0000256" key="9">
    <source>
        <dbReference type="ARBA" id="ARBA00023134"/>
    </source>
</evidence>
<comment type="subcellular location">
    <subcellularLocation>
        <location evidence="10">Cytoplasm</location>
    </subcellularLocation>
</comment>
<comment type="cofactor">
    <cofactor evidence="10">
        <name>K(+)</name>
        <dbReference type="ChEBI" id="CHEBI:29103"/>
    </cofactor>
    <text evidence="10">Binds 1 potassium ion per subunit.</text>
</comment>
<dbReference type="Pfam" id="PF01926">
    <property type="entry name" value="MMR_HSR1"/>
    <property type="match status" value="1"/>
</dbReference>
<proteinExistence type="inferred from homology"/>
<organism evidence="13 14">
    <name type="scientific">Pseudodesulfovibrio senegalensis</name>
    <dbReference type="NCBI Taxonomy" id="1721087"/>
    <lineage>
        <taxon>Bacteria</taxon>
        <taxon>Pseudomonadati</taxon>
        <taxon>Thermodesulfobacteriota</taxon>
        <taxon>Desulfovibrionia</taxon>
        <taxon>Desulfovibrionales</taxon>
        <taxon>Desulfovibrionaceae</taxon>
    </lineage>
</organism>
<feature type="binding site" evidence="10">
    <location>
        <position position="260"/>
    </location>
    <ligand>
        <name>Mg(2+)</name>
        <dbReference type="ChEBI" id="CHEBI:18420"/>
    </ligand>
</feature>
<feature type="binding site" evidence="10">
    <location>
        <position position="90"/>
    </location>
    <ligand>
        <name>(6S)-5-formyl-5,6,7,8-tetrahydrofolate</name>
        <dbReference type="ChEBI" id="CHEBI:57457"/>
    </ligand>
</feature>
<dbReference type="InterPro" id="IPR018948">
    <property type="entry name" value="GTP-bd_TrmE_N"/>
</dbReference>
<comment type="caution">
    <text evidence="10">Lacks conserved residue(s) required for the propagation of feature annotation.</text>
</comment>
<evidence type="ECO:0000259" key="12">
    <source>
        <dbReference type="PROSITE" id="PS51709"/>
    </source>
</evidence>
<comment type="function">
    <text evidence="10">Exhibits a very high intrinsic GTPase hydrolysis rate. Involved in the addition of a carboxymethylaminomethyl (cmnm) group at the wobble position (U34) of certain tRNAs, forming tRNA-cmnm(5)s(2)U34.</text>
</comment>
<feature type="binding site" evidence="10">
    <location>
        <position position="235"/>
    </location>
    <ligand>
        <name>K(+)</name>
        <dbReference type="ChEBI" id="CHEBI:29103"/>
    </ligand>
</feature>
<sequence length="463" mass="49809">MTHAAHRKDTIAAVATPSGQGGVGIIRLSGAASHAIAKRLFHASSDKFSDFKPYTLHHGQLKDADGNVLDDVLTAYMPGPDSFTGEDVVEFNCHGGQAILASVLEECLNAGARLAQKGEFTLRAFLNGRMDLTQAEAVAEMIHAPTRAAAHMAQIKHSGLLGATIAELRTQLEGLRSQLCIAVDFPEEELECLSPEQLVTQSSQVRARMNELLAAVERTKAWREGALVVLAGMVNAGKSSLMNALLGRDRAIVTDVPGTTRDYIEETLDLDGLRVRLADTAGMRESDDTVELAGMTISRELMEQADLVLFVVDNSATIADENVDACLTLDPGKTIAVMNKVDCIAAEPQPWKIFKRYMFELVKVSAKTGKNLDKLTATMRARLLAGQEQPDPDELVPNARQAAALKQACTELEAMETDATGGVPYDLLGVRLETACSKLDAITGTISSDEVLNAIFDDFCIGK</sequence>
<dbReference type="PROSITE" id="PS51709">
    <property type="entry name" value="G_TRME"/>
    <property type="match status" value="1"/>
</dbReference>
<evidence type="ECO:0000256" key="8">
    <source>
        <dbReference type="ARBA" id="ARBA00022958"/>
    </source>
</evidence>
<dbReference type="GO" id="GO:0003924">
    <property type="term" value="F:GTPase activity"/>
    <property type="evidence" value="ECO:0007669"/>
    <property type="project" value="UniProtKB-UniRule"/>
</dbReference>
<dbReference type="EC" id="3.6.-.-" evidence="10"/>
<keyword evidence="8 10" id="KW-0630">Potassium</keyword>
<dbReference type="InterPro" id="IPR027368">
    <property type="entry name" value="MnmE_dom2"/>
</dbReference>
<keyword evidence="2 10" id="KW-0963">Cytoplasm</keyword>
<evidence type="ECO:0000313" key="14">
    <source>
        <dbReference type="Proteomes" id="UP000438699"/>
    </source>
</evidence>
<dbReference type="Gene3D" id="1.20.120.430">
    <property type="entry name" value="tRNA modification GTPase MnmE domain 2"/>
    <property type="match status" value="1"/>
</dbReference>
<feature type="binding site" evidence="10">
    <location>
        <position position="254"/>
    </location>
    <ligand>
        <name>K(+)</name>
        <dbReference type="ChEBI" id="CHEBI:29103"/>
    </ligand>
</feature>
<dbReference type="HAMAP" id="MF_00379">
    <property type="entry name" value="GTPase_MnmE"/>
    <property type="match status" value="1"/>
</dbReference>
<evidence type="ECO:0000256" key="1">
    <source>
        <dbReference type="ARBA" id="ARBA00011043"/>
    </source>
</evidence>
<evidence type="ECO:0000256" key="11">
    <source>
        <dbReference type="RuleBase" id="RU003313"/>
    </source>
</evidence>
<dbReference type="FunFam" id="3.40.50.300:FF:001376">
    <property type="entry name" value="tRNA modification GTPase MnmE"/>
    <property type="match status" value="1"/>
</dbReference>
<feature type="binding site" evidence="10">
    <location>
        <position position="239"/>
    </location>
    <ligand>
        <name>Mg(2+)</name>
        <dbReference type="ChEBI" id="CHEBI:18420"/>
    </ligand>
</feature>
<feature type="binding site" evidence="10">
    <location>
        <begin position="279"/>
        <end position="282"/>
    </location>
    <ligand>
        <name>GTP</name>
        <dbReference type="ChEBI" id="CHEBI:37565"/>
    </ligand>
</feature>
<dbReference type="Pfam" id="PF12631">
    <property type="entry name" value="MnmE_helical"/>
    <property type="match status" value="1"/>
</dbReference>
<dbReference type="Pfam" id="PF10396">
    <property type="entry name" value="TrmE_N"/>
    <property type="match status" value="1"/>
</dbReference>
<dbReference type="SUPFAM" id="SSF52540">
    <property type="entry name" value="P-loop containing nucleoside triphosphate hydrolases"/>
    <property type="match status" value="1"/>
</dbReference>
<dbReference type="GO" id="GO:0005829">
    <property type="term" value="C:cytosol"/>
    <property type="evidence" value="ECO:0007669"/>
    <property type="project" value="TreeGrafter"/>
</dbReference>
<dbReference type="GO" id="GO:0042802">
    <property type="term" value="F:identical protein binding"/>
    <property type="evidence" value="ECO:0007669"/>
    <property type="project" value="UniProtKB-ARBA"/>
</dbReference>
<name>A0A6N6N3G6_9BACT</name>
<dbReference type="InterPro" id="IPR004520">
    <property type="entry name" value="GTPase_MnmE"/>
</dbReference>
<dbReference type="NCBIfam" id="TIGR00450">
    <property type="entry name" value="mnmE_trmE_thdF"/>
    <property type="match status" value="1"/>
</dbReference>
<dbReference type="InterPro" id="IPR005225">
    <property type="entry name" value="Small_GTP-bd"/>
</dbReference>
<feature type="domain" description="TrmE-type G" evidence="12">
    <location>
        <begin position="225"/>
        <end position="384"/>
    </location>
</feature>
<dbReference type="CDD" id="cd04164">
    <property type="entry name" value="trmE"/>
    <property type="match status" value="1"/>
</dbReference>
<feature type="binding site" evidence="10">
    <location>
        <position position="256"/>
    </location>
    <ligand>
        <name>K(+)</name>
        <dbReference type="ChEBI" id="CHEBI:29103"/>
    </ligand>
</feature>
<comment type="subunit">
    <text evidence="10">Homodimer. Heterotetramer of two MnmE and two MnmG subunits.</text>
</comment>
<dbReference type="NCBIfam" id="NF003661">
    <property type="entry name" value="PRK05291.1-3"/>
    <property type="match status" value="1"/>
</dbReference>
<dbReference type="PANTHER" id="PTHR42714:SF2">
    <property type="entry name" value="TRNA MODIFICATION GTPASE GTPBP3, MITOCHONDRIAL"/>
    <property type="match status" value="1"/>
</dbReference>
<dbReference type="Proteomes" id="UP000438699">
    <property type="component" value="Unassembled WGS sequence"/>
</dbReference>
<dbReference type="Gene3D" id="3.40.50.300">
    <property type="entry name" value="P-loop containing nucleotide triphosphate hydrolases"/>
    <property type="match status" value="1"/>
</dbReference>
<evidence type="ECO:0000256" key="3">
    <source>
        <dbReference type="ARBA" id="ARBA00022694"/>
    </source>
</evidence>
<protein>
    <recommendedName>
        <fullName evidence="10">tRNA modification GTPase MnmE</fullName>
        <ecNumber evidence="10">3.6.-.-</ecNumber>
    </recommendedName>
</protein>
<dbReference type="OrthoDB" id="9805918at2"/>
<feature type="binding site" evidence="10">
    <location>
        <position position="463"/>
    </location>
    <ligand>
        <name>(6S)-5-formyl-5,6,7,8-tetrahydrofolate</name>
        <dbReference type="ChEBI" id="CHEBI:57457"/>
    </ligand>
</feature>
<dbReference type="EMBL" id="WAIE01000002">
    <property type="protein sequence ID" value="KAB1442252.1"/>
    <property type="molecule type" value="Genomic_DNA"/>
</dbReference>
<dbReference type="InterPro" id="IPR031168">
    <property type="entry name" value="G_TrmE"/>
</dbReference>
<evidence type="ECO:0000256" key="4">
    <source>
        <dbReference type="ARBA" id="ARBA00022723"/>
    </source>
</evidence>